<organism evidence="2 3">
    <name type="scientific">Chloropicon roscoffensis</name>
    <dbReference type="NCBI Taxonomy" id="1461544"/>
    <lineage>
        <taxon>Eukaryota</taxon>
        <taxon>Viridiplantae</taxon>
        <taxon>Chlorophyta</taxon>
        <taxon>Chloropicophyceae</taxon>
        <taxon>Chloropicales</taxon>
        <taxon>Chloropicaceae</taxon>
        <taxon>Chloropicon</taxon>
    </lineage>
</organism>
<dbReference type="EMBL" id="CP151519">
    <property type="protein sequence ID" value="WZN67281.1"/>
    <property type="molecule type" value="Genomic_DNA"/>
</dbReference>
<protein>
    <submittedName>
        <fullName evidence="2">Uncharacterized protein</fullName>
    </submittedName>
</protein>
<gene>
    <name evidence="2" type="ORF">HKI87_19g88540</name>
</gene>
<proteinExistence type="predicted"/>
<evidence type="ECO:0000313" key="2">
    <source>
        <dbReference type="EMBL" id="WZN67281.1"/>
    </source>
</evidence>
<evidence type="ECO:0000256" key="1">
    <source>
        <dbReference type="SAM" id="MobiDB-lite"/>
    </source>
</evidence>
<dbReference type="AlphaFoldDB" id="A0AAX4PN39"/>
<dbReference type="Proteomes" id="UP001472866">
    <property type="component" value="Chromosome 19"/>
</dbReference>
<keyword evidence="3" id="KW-1185">Reference proteome</keyword>
<evidence type="ECO:0000313" key="3">
    <source>
        <dbReference type="Proteomes" id="UP001472866"/>
    </source>
</evidence>
<feature type="region of interest" description="Disordered" evidence="1">
    <location>
        <begin position="38"/>
        <end position="67"/>
    </location>
</feature>
<sequence>MGPYYKEVDHVEYQCVGQAGQKQAISLEEGLRWEGLVQGRGTEARHGGGGGEYDDDEDDWRESLSDL</sequence>
<accession>A0AAX4PN39</accession>
<name>A0AAX4PN39_9CHLO</name>
<reference evidence="2 3" key="1">
    <citation type="submission" date="2024-03" db="EMBL/GenBank/DDBJ databases">
        <title>Complete genome sequence of the green alga Chloropicon roscoffensis RCC1871.</title>
        <authorList>
            <person name="Lemieux C."/>
            <person name="Pombert J.-F."/>
            <person name="Otis C."/>
            <person name="Turmel M."/>
        </authorList>
    </citation>
    <scope>NUCLEOTIDE SEQUENCE [LARGE SCALE GENOMIC DNA]</scope>
    <source>
        <strain evidence="2 3">RCC1871</strain>
    </source>
</reference>